<evidence type="ECO:0000313" key="4">
    <source>
        <dbReference type="Proteomes" id="UP001620626"/>
    </source>
</evidence>
<name>A0ABD2IJ60_9BILA</name>
<accession>A0ABD2IJ60</accession>
<feature type="signal peptide" evidence="2">
    <location>
        <begin position="1"/>
        <end position="21"/>
    </location>
</feature>
<gene>
    <name evidence="3" type="ORF">niasHT_036900</name>
</gene>
<evidence type="ECO:0000256" key="2">
    <source>
        <dbReference type="SAM" id="SignalP"/>
    </source>
</evidence>
<feature type="compositionally biased region" description="Polar residues" evidence="1">
    <location>
        <begin position="120"/>
        <end position="134"/>
    </location>
</feature>
<dbReference type="AlphaFoldDB" id="A0ABD2IJ60"/>
<protein>
    <submittedName>
        <fullName evidence="3">Uncharacterized protein</fullName>
    </submittedName>
</protein>
<keyword evidence="2" id="KW-0732">Signal</keyword>
<feature type="region of interest" description="Disordered" evidence="1">
    <location>
        <begin position="61"/>
        <end position="82"/>
    </location>
</feature>
<dbReference type="EMBL" id="JBICBT010001214">
    <property type="protein sequence ID" value="KAL3078017.1"/>
    <property type="molecule type" value="Genomic_DNA"/>
</dbReference>
<evidence type="ECO:0000313" key="3">
    <source>
        <dbReference type="EMBL" id="KAL3078017.1"/>
    </source>
</evidence>
<feature type="chain" id="PRO_5044810782" evidence="2">
    <location>
        <begin position="22"/>
        <end position="210"/>
    </location>
</feature>
<keyword evidence="4" id="KW-1185">Reference proteome</keyword>
<dbReference type="Proteomes" id="UP001620626">
    <property type="component" value="Unassembled WGS sequence"/>
</dbReference>
<organism evidence="3 4">
    <name type="scientific">Heterodera trifolii</name>
    <dbReference type="NCBI Taxonomy" id="157864"/>
    <lineage>
        <taxon>Eukaryota</taxon>
        <taxon>Metazoa</taxon>
        <taxon>Ecdysozoa</taxon>
        <taxon>Nematoda</taxon>
        <taxon>Chromadorea</taxon>
        <taxon>Rhabditida</taxon>
        <taxon>Tylenchina</taxon>
        <taxon>Tylenchomorpha</taxon>
        <taxon>Tylenchoidea</taxon>
        <taxon>Heteroderidae</taxon>
        <taxon>Heteroderinae</taxon>
        <taxon>Heterodera</taxon>
    </lineage>
</organism>
<comment type="caution">
    <text evidence="3">The sequence shown here is derived from an EMBL/GenBank/DDBJ whole genome shotgun (WGS) entry which is preliminary data.</text>
</comment>
<proteinExistence type="predicted"/>
<evidence type="ECO:0000256" key="1">
    <source>
        <dbReference type="SAM" id="MobiDB-lite"/>
    </source>
</evidence>
<reference evidence="3 4" key="1">
    <citation type="submission" date="2024-10" db="EMBL/GenBank/DDBJ databases">
        <authorList>
            <person name="Kim D."/>
        </authorList>
    </citation>
    <scope>NUCLEOTIDE SEQUENCE [LARGE SCALE GENOMIC DNA]</scope>
    <source>
        <strain evidence="3">BH-2024</strain>
    </source>
</reference>
<sequence length="210" mass="23785">MNSFILFTIPLLFFIVHLTCGNPDQNAPSFLSTWFPMNPYGDQHIQSAGYDYSNQSAGGYNYGQSSGYHQQPPPSSYGYAPDQPYSYGYSQQPISHGNFGRSYSDVHPYNHNQPPPGNYGRSQSDVHQPTSYSNDIDEEAQRPAAGSNKGFEERAKCYTTCKKVRTKKNCEKIDEMIGTTRCKCQWESSETWYKRGECYILDAVTNMGRL</sequence>
<feature type="region of interest" description="Disordered" evidence="1">
    <location>
        <begin position="100"/>
        <end position="149"/>
    </location>
</feature>